<feature type="region of interest" description="Disordered" evidence="1">
    <location>
        <begin position="1"/>
        <end position="117"/>
    </location>
</feature>
<feature type="region of interest" description="Disordered" evidence="1">
    <location>
        <begin position="368"/>
        <end position="769"/>
    </location>
</feature>
<dbReference type="EMBL" id="LGRX02014618">
    <property type="protein sequence ID" value="KAK3264326.1"/>
    <property type="molecule type" value="Genomic_DNA"/>
</dbReference>
<dbReference type="Pfam" id="PF25977">
    <property type="entry name" value="DZIP1"/>
    <property type="match status" value="1"/>
</dbReference>
<evidence type="ECO:0000313" key="4">
    <source>
        <dbReference type="Proteomes" id="UP001190700"/>
    </source>
</evidence>
<keyword evidence="4" id="KW-1185">Reference proteome</keyword>
<feature type="compositionally biased region" description="Basic and acidic residues" evidence="1">
    <location>
        <begin position="368"/>
        <end position="378"/>
    </location>
</feature>
<feature type="domain" description="EF-hand" evidence="2">
    <location>
        <begin position="139"/>
        <end position="170"/>
    </location>
</feature>
<feature type="compositionally biased region" description="Low complexity" evidence="1">
    <location>
        <begin position="404"/>
        <end position="415"/>
    </location>
</feature>
<dbReference type="PANTHER" id="PTHR45081:SF1">
    <property type="entry name" value="EF HAND FAMILY PROTEIN, PUTATIVE, EXPRESSED-RELATED"/>
    <property type="match status" value="1"/>
</dbReference>
<feature type="compositionally biased region" description="Pro residues" evidence="1">
    <location>
        <begin position="53"/>
        <end position="69"/>
    </location>
</feature>
<protein>
    <recommendedName>
        <fullName evidence="2">EF-hand domain-containing protein</fullName>
    </recommendedName>
</protein>
<dbReference type="GO" id="GO:0005509">
    <property type="term" value="F:calcium ion binding"/>
    <property type="evidence" value="ECO:0007669"/>
    <property type="project" value="InterPro"/>
</dbReference>
<dbReference type="InterPro" id="IPR002048">
    <property type="entry name" value="EF_hand_dom"/>
</dbReference>
<feature type="compositionally biased region" description="Basic and acidic residues" evidence="1">
    <location>
        <begin position="72"/>
        <end position="81"/>
    </location>
</feature>
<accession>A0AAE0FQS9</accession>
<name>A0AAE0FQS9_9CHLO</name>
<sequence length="769" mass="83838">SAVESTDAATTDAEGGKKEKKKKKKSSFFSFGKSKKKKGLEADLEEGEIAVAPAPPPAEVDSPIPPVAPVAPEERSGKMAEETASEDGSEVGQRRAPEGGESPRRGQPPPSEAPIPEDEEVLRMSGGLAAKAPGSRYWKIKQIFEQFDRDHDGRLRHVEVVSLMMAADGTRKLTKEGGAVVVNEMFDSLRDLLDSQARLPIMGLVQWYDSGYADVDKHFDAIGLQLPDSVIREQQAKAAAAEFRRETDPPSDLSENEREEFTDMYPCASLEDRLYVVSRHAHEPELFYETTKEVKPLMMEQLTSQLERFGIDPKATTLSNGDYAKAMKQLRTRREAQMRRMTPERRRQIEMERRCLLAHLQESAVEHGGGRACGEAHKAPQASSSAARQSAELPASERVRELSRTPPDSPDSSGRPPAPTSGHPVRNAKLAKEEARRRGRGYDDDDDDDEDDDEFSMGDTNARRPTGAGGGRASAERGQPGRLSAPSTRRSASVLDDDFDESDEEQTPQPAAGRRPKNAEKDKMTFSLDESDDDEFRDAMHKETSSRTPEPDSDDSPDIKAFSPVGGGKGGWGSSLTRNEDDHRYSQRDSVVIESVQSMKPSDIQSSSEKEDLRASVTTPKNKVSEATWDSDSSPRPTTIKSFAGSAASKASRESNDDIIQDFLTDESPSSVRPKSKNRLSTEEDDMVEEELSSMEFDNGITSFSRPTAGAPPTRDSGSISSFSRPTAGAPPTRASAGAPPTRTSAGSFAPPLGASPSADFSDVEEIEI</sequence>
<dbReference type="PROSITE" id="PS50222">
    <property type="entry name" value="EF_HAND_2"/>
    <property type="match status" value="1"/>
</dbReference>
<feature type="compositionally biased region" description="Acidic residues" evidence="1">
    <location>
        <begin position="495"/>
        <end position="506"/>
    </location>
</feature>
<feature type="compositionally biased region" description="Polar residues" evidence="1">
    <location>
        <begin position="628"/>
        <end position="640"/>
    </location>
</feature>
<feature type="compositionally biased region" description="Basic and acidic residues" evidence="1">
    <location>
        <begin position="92"/>
        <end position="104"/>
    </location>
</feature>
<feature type="compositionally biased region" description="Polar residues" evidence="1">
    <location>
        <begin position="595"/>
        <end position="607"/>
    </location>
</feature>
<feature type="compositionally biased region" description="Acidic residues" evidence="1">
    <location>
        <begin position="443"/>
        <end position="456"/>
    </location>
</feature>
<organism evidence="3 4">
    <name type="scientific">Cymbomonas tetramitiformis</name>
    <dbReference type="NCBI Taxonomy" id="36881"/>
    <lineage>
        <taxon>Eukaryota</taxon>
        <taxon>Viridiplantae</taxon>
        <taxon>Chlorophyta</taxon>
        <taxon>Pyramimonadophyceae</taxon>
        <taxon>Pyramimonadales</taxon>
        <taxon>Pyramimonadaceae</taxon>
        <taxon>Cymbomonas</taxon>
    </lineage>
</organism>
<reference evidence="3 4" key="1">
    <citation type="journal article" date="2015" name="Genome Biol. Evol.">
        <title>Comparative Genomics of a Bacterivorous Green Alga Reveals Evolutionary Causalities and Consequences of Phago-Mixotrophic Mode of Nutrition.</title>
        <authorList>
            <person name="Burns J.A."/>
            <person name="Paasch A."/>
            <person name="Narechania A."/>
            <person name="Kim E."/>
        </authorList>
    </citation>
    <scope>NUCLEOTIDE SEQUENCE [LARGE SCALE GENOMIC DNA]</scope>
    <source>
        <strain evidence="3 4">PLY_AMNH</strain>
    </source>
</reference>
<dbReference type="Proteomes" id="UP001190700">
    <property type="component" value="Unassembled WGS sequence"/>
</dbReference>
<gene>
    <name evidence="3" type="ORF">CYMTET_26926</name>
</gene>
<dbReference type="GO" id="GO:0005886">
    <property type="term" value="C:plasma membrane"/>
    <property type="evidence" value="ECO:0007669"/>
    <property type="project" value="TreeGrafter"/>
</dbReference>
<evidence type="ECO:0000259" key="2">
    <source>
        <dbReference type="PROSITE" id="PS50222"/>
    </source>
</evidence>
<feature type="non-terminal residue" evidence="3">
    <location>
        <position position="1"/>
    </location>
</feature>
<feature type="compositionally biased region" description="Basic and acidic residues" evidence="1">
    <location>
        <begin position="578"/>
        <end position="587"/>
    </location>
</feature>
<proteinExistence type="predicted"/>
<dbReference type="InterPro" id="IPR058883">
    <property type="entry name" value="DZIP1_dom"/>
</dbReference>
<dbReference type="AlphaFoldDB" id="A0AAE0FQS9"/>
<feature type="compositionally biased region" description="Low complexity" evidence="1">
    <location>
        <begin position="381"/>
        <end position="391"/>
    </location>
</feature>
<feature type="compositionally biased region" description="Low complexity" evidence="1">
    <location>
        <begin position="641"/>
        <end position="650"/>
    </location>
</feature>
<dbReference type="PANTHER" id="PTHR45081">
    <property type="entry name" value="EF HAND FAMILY PROTEIN, PUTATIVE, EXPRESSED-RELATED"/>
    <property type="match status" value="1"/>
</dbReference>
<evidence type="ECO:0000313" key="3">
    <source>
        <dbReference type="EMBL" id="KAK3264326.1"/>
    </source>
</evidence>
<feature type="compositionally biased region" description="Polar residues" evidence="1">
    <location>
        <begin position="716"/>
        <end position="725"/>
    </location>
</feature>
<comment type="caution">
    <text evidence="3">The sequence shown here is derived from an EMBL/GenBank/DDBJ whole genome shotgun (WGS) entry which is preliminary data.</text>
</comment>
<evidence type="ECO:0000256" key="1">
    <source>
        <dbReference type="SAM" id="MobiDB-lite"/>
    </source>
</evidence>
<feature type="compositionally biased region" description="Acidic residues" evidence="1">
    <location>
        <begin position="683"/>
        <end position="693"/>
    </location>
</feature>
<feature type="compositionally biased region" description="Basic and acidic residues" evidence="1">
    <location>
        <begin position="430"/>
        <end position="442"/>
    </location>
</feature>